<evidence type="ECO:0000256" key="1">
    <source>
        <dbReference type="SAM" id="MobiDB-lite"/>
    </source>
</evidence>
<accession>A0A6G0K1J9</accession>
<sequence length="150" mass="17183">MSTHMTSTRRKEIVERSQGTPKHAESFREFTRLSRGQWSSQCCVTLFVDTLQRPRPELATEVQRISSDDCSLRSGSKRINVLPTRTCVRKSRRYRDNANVFEDATASRCIEVLFRWVLWGDDIAPSASIDDKPPGNCKADEATSLYQPRE</sequence>
<protein>
    <submittedName>
        <fullName evidence="2">Uncharacterized protein</fullName>
    </submittedName>
</protein>
<organism evidence="2 3">
    <name type="scientific">Phytophthora fragariae</name>
    <dbReference type="NCBI Taxonomy" id="53985"/>
    <lineage>
        <taxon>Eukaryota</taxon>
        <taxon>Sar</taxon>
        <taxon>Stramenopiles</taxon>
        <taxon>Oomycota</taxon>
        <taxon>Peronosporomycetes</taxon>
        <taxon>Peronosporales</taxon>
        <taxon>Peronosporaceae</taxon>
        <taxon>Phytophthora</taxon>
    </lineage>
</organism>
<reference evidence="2 3" key="1">
    <citation type="submission" date="2018-09" db="EMBL/GenBank/DDBJ databases">
        <title>Genomic investigation of the strawberry pathogen Phytophthora fragariae indicates pathogenicity is determined by transcriptional variation in three key races.</title>
        <authorList>
            <person name="Adams T.M."/>
            <person name="Armitage A.D."/>
            <person name="Sobczyk M.K."/>
            <person name="Bates H.J."/>
            <person name="Dunwell J.M."/>
            <person name="Nellist C.F."/>
            <person name="Harrison R.J."/>
        </authorList>
    </citation>
    <scope>NUCLEOTIDE SEQUENCE [LARGE SCALE GENOMIC DNA]</scope>
    <source>
        <strain evidence="2 3">ONT-3</strain>
    </source>
</reference>
<evidence type="ECO:0000313" key="2">
    <source>
        <dbReference type="EMBL" id="KAE9073547.1"/>
    </source>
</evidence>
<proteinExistence type="predicted"/>
<feature type="region of interest" description="Disordered" evidence="1">
    <location>
        <begin position="127"/>
        <end position="150"/>
    </location>
</feature>
<feature type="compositionally biased region" description="Basic and acidic residues" evidence="1">
    <location>
        <begin position="129"/>
        <end position="141"/>
    </location>
</feature>
<dbReference type="AlphaFoldDB" id="A0A6G0K1J9"/>
<dbReference type="Proteomes" id="UP000488956">
    <property type="component" value="Unassembled WGS sequence"/>
</dbReference>
<name>A0A6G0K1J9_9STRA</name>
<comment type="caution">
    <text evidence="2">The sequence shown here is derived from an EMBL/GenBank/DDBJ whole genome shotgun (WGS) entry which is preliminary data.</text>
</comment>
<gene>
    <name evidence="2" type="ORF">PF010_g25028</name>
</gene>
<feature type="region of interest" description="Disordered" evidence="1">
    <location>
        <begin position="1"/>
        <end position="21"/>
    </location>
</feature>
<dbReference type="EMBL" id="QXFX01002798">
    <property type="protein sequence ID" value="KAE9073547.1"/>
    <property type="molecule type" value="Genomic_DNA"/>
</dbReference>
<evidence type="ECO:0000313" key="3">
    <source>
        <dbReference type="Proteomes" id="UP000488956"/>
    </source>
</evidence>